<dbReference type="STRING" id="610380.E2BD73"/>
<feature type="region of interest" description="Disordered" evidence="7">
    <location>
        <begin position="334"/>
        <end position="424"/>
    </location>
</feature>
<dbReference type="SUPFAM" id="SSF46689">
    <property type="entry name" value="Homeodomain-like"/>
    <property type="match status" value="1"/>
</dbReference>
<feature type="compositionally biased region" description="Low complexity" evidence="7">
    <location>
        <begin position="64"/>
        <end position="73"/>
    </location>
</feature>
<dbReference type="OMA" id="GQMFAPR"/>
<reference evidence="9 10" key="1">
    <citation type="journal article" date="2010" name="Science">
        <title>Genomic comparison of the ants Camponotus floridanus and Harpegnathos saltator.</title>
        <authorList>
            <person name="Bonasio R."/>
            <person name="Zhang G."/>
            <person name="Ye C."/>
            <person name="Mutti N.S."/>
            <person name="Fang X."/>
            <person name="Qin N."/>
            <person name="Donahue G."/>
            <person name="Yang P."/>
            <person name="Li Q."/>
            <person name="Li C."/>
            <person name="Zhang P."/>
            <person name="Huang Z."/>
            <person name="Berger S.L."/>
            <person name="Reinberg D."/>
            <person name="Wang J."/>
            <person name="Liebig J."/>
        </authorList>
    </citation>
    <scope>NUCLEOTIDE SEQUENCE [LARGE SCALE GENOMIC DNA]</scope>
    <source>
        <strain evidence="9 10">R22 G/1</strain>
    </source>
</reference>
<dbReference type="OrthoDB" id="6159439at2759"/>
<dbReference type="InterPro" id="IPR001356">
    <property type="entry name" value="HD"/>
</dbReference>
<protein>
    <submittedName>
        <fullName evidence="9">Homeobox protein ARX</fullName>
    </submittedName>
</protein>
<evidence type="ECO:0000256" key="4">
    <source>
        <dbReference type="ARBA" id="ARBA00023242"/>
    </source>
</evidence>
<keyword evidence="10" id="KW-1185">Reference proteome</keyword>
<keyword evidence="4 5" id="KW-0539">Nucleus</keyword>
<gene>
    <name evidence="9" type="ORF">EAI_03859</name>
</gene>
<feature type="region of interest" description="Disordered" evidence="7">
    <location>
        <begin position="118"/>
        <end position="159"/>
    </location>
</feature>
<dbReference type="Pfam" id="PF00046">
    <property type="entry name" value="Homeodomain"/>
    <property type="match status" value="1"/>
</dbReference>
<dbReference type="InParanoid" id="E2BD73"/>
<dbReference type="InterPro" id="IPR017970">
    <property type="entry name" value="Homeobox_CS"/>
</dbReference>
<keyword evidence="3 5" id="KW-0371">Homeobox</keyword>
<dbReference type="PANTHER" id="PTHR46271:SF4">
    <property type="entry name" value="HOMEOBOX PROTEIN, PUTATIVE-RELATED"/>
    <property type="match status" value="1"/>
</dbReference>
<dbReference type="FunFam" id="1.10.10.60:FF:000679">
    <property type="entry name" value="Homeobox protein aristaless"/>
    <property type="match status" value="1"/>
</dbReference>
<feature type="region of interest" description="Disordered" evidence="7">
    <location>
        <begin position="36"/>
        <end position="75"/>
    </location>
</feature>
<feature type="DNA-binding region" description="Homeobox" evidence="5">
    <location>
        <begin position="157"/>
        <end position="216"/>
    </location>
</feature>
<evidence type="ECO:0000313" key="9">
    <source>
        <dbReference type="EMBL" id="EFN86359.1"/>
    </source>
</evidence>
<evidence type="ECO:0000256" key="2">
    <source>
        <dbReference type="ARBA" id="ARBA00023125"/>
    </source>
</evidence>
<feature type="domain" description="Homeobox" evidence="8">
    <location>
        <begin position="155"/>
        <end position="215"/>
    </location>
</feature>
<dbReference type="CDD" id="cd00086">
    <property type="entry name" value="homeodomain"/>
    <property type="match status" value="1"/>
</dbReference>
<dbReference type="GO" id="GO:0005634">
    <property type="term" value="C:nucleus"/>
    <property type="evidence" value="ECO:0007669"/>
    <property type="project" value="UniProtKB-SubCell"/>
</dbReference>
<dbReference type="PANTHER" id="PTHR46271">
    <property type="entry name" value="HOMEOBOX PROTEIN, PUTATIVE-RELATED"/>
    <property type="match status" value="1"/>
</dbReference>
<evidence type="ECO:0000259" key="8">
    <source>
        <dbReference type="PROSITE" id="PS50071"/>
    </source>
</evidence>
<proteinExistence type="predicted"/>
<dbReference type="Gene3D" id="1.10.10.60">
    <property type="entry name" value="Homeodomain-like"/>
    <property type="match status" value="1"/>
</dbReference>
<feature type="compositionally biased region" description="Low complexity" evidence="7">
    <location>
        <begin position="365"/>
        <end position="383"/>
    </location>
</feature>
<evidence type="ECO:0000256" key="7">
    <source>
        <dbReference type="SAM" id="MobiDB-lite"/>
    </source>
</evidence>
<comment type="subcellular location">
    <subcellularLocation>
        <location evidence="1 5 6">Nucleus</location>
    </subcellularLocation>
</comment>
<dbReference type="SMART" id="SM00389">
    <property type="entry name" value="HOX"/>
    <property type="match status" value="1"/>
</dbReference>
<evidence type="ECO:0000256" key="6">
    <source>
        <dbReference type="RuleBase" id="RU000682"/>
    </source>
</evidence>
<dbReference type="GO" id="GO:0045944">
    <property type="term" value="P:positive regulation of transcription by RNA polymerase II"/>
    <property type="evidence" value="ECO:0007669"/>
    <property type="project" value="InterPro"/>
</dbReference>
<accession>E2BD73</accession>
<name>E2BD73_HARSA</name>
<evidence type="ECO:0000256" key="5">
    <source>
        <dbReference type="PROSITE-ProRule" id="PRU00108"/>
    </source>
</evidence>
<dbReference type="PROSITE" id="PS00027">
    <property type="entry name" value="HOMEOBOX_1"/>
    <property type="match status" value="1"/>
</dbReference>
<feature type="compositionally biased region" description="Basic and acidic residues" evidence="7">
    <location>
        <begin position="141"/>
        <end position="151"/>
    </location>
</feature>
<sequence length="424" mass="45844">MDGAPFDDPIFSDFGARGGSGVHSIQVMLGLHGGHHGGDLMPSGGHIHKLDSPNSPSAHHQHHQLQQQQQQQQKELKELELSGMYAPMAQTQDVTTSTTSGSVTPTSTTLQQGLQLGNALGKRKPDDPINALAPVSSEAQPAKKDSKKKTDSNNIKKKKTRTTFTSFQLEELERAFERAPYPDVFARDELAMRLSLSETRVQVWFQNRRAKWRKKEPPRKTAGYMAAGSASPGLSGSFTSLNNTLNPFASPTTATAPPDAWPYSPAYDLAPHLNLLSPSNSPYSTSTFGGGPGGGGNRGAYSYAASMLPQHDAATAALFSTPAAAGVNAMRTMVTTHSPPGHHLGNSGMSEDEHGSGCLADKYAQEQTDYGQQQQQQSQQPTDQKPDYGMHSPQTRQAMKEHQVMVKSEPNNQQSYVQLPPFLN</sequence>
<dbReference type="GO" id="GO:0000978">
    <property type="term" value="F:RNA polymerase II cis-regulatory region sequence-specific DNA binding"/>
    <property type="evidence" value="ECO:0007669"/>
    <property type="project" value="TreeGrafter"/>
</dbReference>
<dbReference type="PROSITE" id="PS50071">
    <property type="entry name" value="HOMEOBOX_2"/>
    <property type="match status" value="1"/>
</dbReference>
<dbReference type="AlphaFoldDB" id="E2BD73"/>
<dbReference type="Proteomes" id="UP000008237">
    <property type="component" value="Unassembled WGS sequence"/>
</dbReference>
<dbReference type="GO" id="GO:0000981">
    <property type="term" value="F:DNA-binding transcription factor activity, RNA polymerase II-specific"/>
    <property type="evidence" value="ECO:0007669"/>
    <property type="project" value="InterPro"/>
</dbReference>
<evidence type="ECO:0000313" key="10">
    <source>
        <dbReference type="Proteomes" id="UP000008237"/>
    </source>
</evidence>
<dbReference type="InterPro" id="IPR009057">
    <property type="entry name" value="Homeodomain-like_sf"/>
</dbReference>
<dbReference type="InterPro" id="IPR043562">
    <property type="entry name" value="RAX/RAX2"/>
</dbReference>
<keyword evidence="2 5" id="KW-0238">DNA-binding</keyword>
<dbReference type="EMBL" id="GL447574">
    <property type="protein sequence ID" value="EFN86359.1"/>
    <property type="molecule type" value="Genomic_DNA"/>
</dbReference>
<evidence type="ECO:0000256" key="1">
    <source>
        <dbReference type="ARBA" id="ARBA00004123"/>
    </source>
</evidence>
<organism evidence="10">
    <name type="scientific">Harpegnathos saltator</name>
    <name type="common">Jerdon's jumping ant</name>
    <dbReference type="NCBI Taxonomy" id="610380"/>
    <lineage>
        <taxon>Eukaryota</taxon>
        <taxon>Metazoa</taxon>
        <taxon>Ecdysozoa</taxon>
        <taxon>Arthropoda</taxon>
        <taxon>Hexapoda</taxon>
        <taxon>Insecta</taxon>
        <taxon>Pterygota</taxon>
        <taxon>Neoptera</taxon>
        <taxon>Endopterygota</taxon>
        <taxon>Hymenoptera</taxon>
        <taxon>Apocrita</taxon>
        <taxon>Aculeata</taxon>
        <taxon>Formicoidea</taxon>
        <taxon>Formicidae</taxon>
        <taxon>Ponerinae</taxon>
        <taxon>Ponerini</taxon>
        <taxon>Harpegnathos</taxon>
    </lineage>
</organism>
<evidence type="ECO:0000256" key="3">
    <source>
        <dbReference type="ARBA" id="ARBA00023155"/>
    </source>
</evidence>